<dbReference type="Gene3D" id="3.40.50.720">
    <property type="entry name" value="NAD(P)-binding Rossmann-like Domain"/>
    <property type="match status" value="1"/>
</dbReference>
<evidence type="ECO:0000313" key="3">
    <source>
        <dbReference type="Proteomes" id="UP000319769"/>
    </source>
</evidence>
<dbReference type="Proteomes" id="UP000319769">
    <property type="component" value="Unassembled WGS sequence"/>
</dbReference>
<accession>A0A5N0UWV5</accession>
<dbReference type="Gene3D" id="3.90.180.10">
    <property type="entry name" value="Medium-chain alcohol dehydrogenases, catalytic domain"/>
    <property type="match status" value="1"/>
</dbReference>
<dbReference type="AlphaFoldDB" id="A0A5N0UWV5"/>
<feature type="domain" description="Enoyl reductase (ER)" evidence="1">
    <location>
        <begin position="10"/>
        <end position="306"/>
    </location>
</feature>
<dbReference type="InterPro" id="IPR020843">
    <property type="entry name" value="ER"/>
</dbReference>
<evidence type="ECO:0000313" key="2">
    <source>
        <dbReference type="EMBL" id="KAA9156662.1"/>
    </source>
</evidence>
<organism evidence="2 3">
    <name type="scientific">Amycolatopsis acidicola</name>
    <dbReference type="NCBI Taxonomy" id="2596893"/>
    <lineage>
        <taxon>Bacteria</taxon>
        <taxon>Bacillati</taxon>
        <taxon>Actinomycetota</taxon>
        <taxon>Actinomycetes</taxon>
        <taxon>Pseudonocardiales</taxon>
        <taxon>Pseudonocardiaceae</taxon>
        <taxon>Amycolatopsis</taxon>
    </lineage>
</organism>
<dbReference type="InterPro" id="IPR002364">
    <property type="entry name" value="Quin_OxRdtase/zeta-crystal_CS"/>
</dbReference>
<keyword evidence="3" id="KW-1185">Reference proteome</keyword>
<dbReference type="InterPro" id="IPR052733">
    <property type="entry name" value="Chloroplast_QOR"/>
</dbReference>
<dbReference type="SUPFAM" id="SSF50129">
    <property type="entry name" value="GroES-like"/>
    <property type="match status" value="1"/>
</dbReference>
<dbReference type="RefSeq" id="WP_144758011.1">
    <property type="nucleotide sequence ID" value="NZ_VMNW02000047.1"/>
</dbReference>
<dbReference type="InterPro" id="IPR013154">
    <property type="entry name" value="ADH-like_N"/>
</dbReference>
<name>A0A5N0UWV5_9PSEU</name>
<dbReference type="GO" id="GO:0008270">
    <property type="term" value="F:zinc ion binding"/>
    <property type="evidence" value="ECO:0007669"/>
    <property type="project" value="InterPro"/>
</dbReference>
<dbReference type="Pfam" id="PF13602">
    <property type="entry name" value="ADH_zinc_N_2"/>
    <property type="match status" value="1"/>
</dbReference>
<dbReference type="InterPro" id="IPR036291">
    <property type="entry name" value="NAD(P)-bd_dom_sf"/>
</dbReference>
<dbReference type="SMART" id="SM00829">
    <property type="entry name" value="PKS_ER"/>
    <property type="match status" value="1"/>
</dbReference>
<dbReference type="InterPro" id="IPR011032">
    <property type="entry name" value="GroES-like_sf"/>
</dbReference>
<sequence>MKAVRYHDYGGSEVLNHEEAARPVPGAGQVLVRVAGTSFNPIDAAIRGGAMREVFPVEFPHVPGLDVAGTVAELGPGVTNRAVGDAVIAFLPPGTDGAAAEYALVPAEALADAPRTVDLADAAALPAVGLTAWQSLFELAEVQAGQRVLINGAGGGVGGYAVQLAKGAGAVVTATVSERGADRVRGFGADEIIDYRATPVTKIAGSFDVVVNLAPTSPEDTAALVDLVADGGVFVSSTTPGPEHPGREVRVTHVYVRPEAEQLARLAEQVDAGKLRIDVAQRRPLADLAAVHDEAASGTLAGKTVLIP</sequence>
<comment type="caution">
    <text evidence="2">The sequence shown here is derived from an EMBL/GenBank/DDBJ whole genome shotgun (WGS) entry which is preliminary data.</text>
</comment>
<dbReference type="GO" id="GO:0016491">
    <property type="term" value="F:oxidoreductase activity"/>
    <property type="evidence" value="ECO:0007669"/>
    <property type="project" value="InterPro"/>
</dbReference>
<dbReference type="PROSITE" id="PS01162">
    <property type="entry name" value="QOR_ZETA_CRYSTAL"/>
    <property type="match status" value="1"/>
</dbReference>
<proteinExistence type="predicted"/>
<evidence type="ECO:0000259" key="1">
    <source>
        <dbReference type="SMART" id="SM00829"/>
    </source>
</evidence>
<reference evidence="2" key="1">
    <citation type="submission" date="2019-09" db="EMBL/GenBank/DDBJ databases">
        <authorList>
            <person name="Teo W.F.A."/>
            <person name="Duangmal K."/>
        </authorList>
    </citation>
    <scope>NUCLEOTIDE SEQUENCE [LARGE SCALE GENOMIC DNA]</scope>
    <source>
        <strain evidence="2">K81G1</strain>
    </source>
</reference>
<dbReference type="Pfam" id="PF08240">
    <property type="entry name" value="ADH_N"/>
    <property type="match status" value="1"/>
</dbReference>
<dbReference type="PANTHER" id="PTHR44013:SF1">
    <property type="entry name" value="ZINC-TYPE ALCOHOL DEHYDROGENASE-LIKE PROTEIN C16A3.02C"/>
    <property type="match status" value="1"/>
</dbReference>
<gene>
    <name evidence="2" type="ORF">FPZ12_026860</name>
</gene>
<protein>
    <submittedName>
        <fullName evidence="2">NADP-dependent oxidoreductase</fullName>
    </submittedName>
</protein>
<dbReference type="PANTHER" id="PTHR44013">
    <property type="entry name" value="ZINC-TYPE ALCOHOL DEHYDROGENASE-LIKE PROTEIN C16A3.02C"/>
    <property type="match status" value="1"/>
</dbReference>
<dbReference type="CDD" id="cd05289">
    <property type="entry name" value="MDR_like_2"/>
    <property type="match status" value="1"/>
</dbReference>
<dbReference type="SUPFAM" id="SSF51735">
    <property type="entry name" value="NAD(P)-binding Rossmann-fold domains"/>
    <property type="match status" value="1"/>
</dbReference>
<dbReference type="OrthoDB" id="9801186at2"/>
<dbReference type="EMBL" id="VMNW02000047">
    <property type="protein sequence ID" value="KAA9156662.1"/>
    <property type="molecule type" value="Genomic_DNA"/>
</dbReference>